<evidence type="ECO:0000256" key="1">
    <source>
        <dbReference type="SAM" id="MobiDB-lite"/>
    </source>
</evidence>
<organism evidence="2 3">
    <name type="scientific">Elysia crispata</name>
    <name type="common">lettuce slug</name>
    <dbReference type="NCBI Taxonomy" id="231223"/>
    <lineage>
        <taxon>Eukaryota</taxon>
        <taxon>Metazoa</taxon>
        <taxon>Spiralia</taxon>
        <taxon>Lophotrochozoa</taxon>
        <taxon>Mollusca</taxon>
        <taxon>Gastropoda</taxon>
        <taxon>Heterobranchia</taxon>
        <taxon>Euthyneura</taxon>
        <taxon>Panpulmonata</taxon>
        <taxon>Sacoglossa</taxon>
        <taxon>Placobranchoidea</taxon>
        <taxon>Plakobranchidae</taxon>
        <taxon>Elysia</taxon>
    </lineage>
</organism>
<dbReference type="EMBL" id="JAWDGP010007486">
    <property type="protein sequence ID" value="KAK3715945.1"/>
    <property type="molecule type" value="Genomic_DNA"/>
</dbReference>
<dbReference type="AlphaFoldDB" id="A0AAE0XV46"/>
<keyword evidence="3" id="KW-1185">Reference proteome</keyword>
<evidence type="ECO:0000313" key="2">
    <source>
        <dbReference type="EMBL" id="KAK3715945.1"/>
    </source>
</evidence>
<sequence>MFQHQLISRIQAAKTHTCCAAYRLLHVSTSTVSCTARAGRSLGTQSRRPHRADRPVGFISQKSQFDTDGGGTLVGRDFFWRGRERKEGRNKGWRGKGRGEEMRHGGGGVMVT</sequence>
<evidence type="ECO:0000313" key="3">
    <source>
        <dbReference type="Proteomes" id="UP001283361"/>
    </source>
</evidence>
<protein>
    <submittedName>
        <fullName evidence="2">Uncharacterized protein</fullName>
    </submittedName>
</protein>
<gene>
    <name evidence="2" type="ORF">RRG08_004080</name>
</gene>
<name>A0AAE0XV46_9GAST</name>
<reference evidence="2" key="1">
    <citation type="journal article" date="2023" name="G3 (Bethesda)">
        <title>A reference genome for the long-term kleptoplast-retaining sea slug Elysia crispata morphotype clarki.</title>
        <authorList>
            <person name="Eastman K.E."/>
            <person name="Pendleton A.L."/>
            <person name="Shaikh M.A."/>
            <person name="Suttiyut T."/>
            <person name="Ogas R."/>
            <person name="Tomko P."/>
            <person name="Gavelis G."/>
            <person name="Widhalm J.R."/>
            <person name="Wisecaver J.H."/>
        </authorList>
    </citation>
    <scope>NUCLEOTIDE SEQUENCE</scope>
    <source>
        <strain evidence="2">ECLA1</strain>
    </source>
</reference>
<accession>A0AAE0XV46</accession>
<feature type="region of interest" description="Disordered" evidence="1">
    <location>
        <begin position="86"/>
        <end position="112"/>
    </location>
</feature>
<dbReference type="Proteomes" id="UP001283361">
    <property type="component" value="Unassembled WGS sequence"/>
</dbReference>
<feature type="region of interest" description="Disordered" evidence="1">
    <location>
        <begin position="37"/>
        <end position="70"/>
    </location>
</feature>
<comment type="caution">
    <text evidence="2">The sequence shown here is derived from an EMBL/GenBank/DDBJ whole genome shotgun (WGS) entry which is preliminary data.</text>
</comment>
<proteinExistence type="predicted"/>